<dbReference type="GO" id="GO:0016020">
    <property type="term" value="C:membrane"/>
    <property type="evidence" value="ECO:0007669"/>
    <property type="project" value="UniProtKB-SubCell"/>
</dbReference>
<evidence type="ECO:0000256" key="2">
    <source>
        <dbReference type="ARBA" id="ARBA00007886"/>
    </source>
</evidence>
<dbReference type="PROSITE" id="PS51257">
    <property type="entry name" value="PROKAR_LIPOPROTEIN"/>
    <property type="match status" value="1"/>
</dbReference>
<dbReference type="OrthoDB" id="2569624at2"/>
<dbReference type="PANTHER" id="PTHR35789:SF1">
    <property type="entry name" value="SPORE GERMINATION PROTEIN B3"/>
    <property type="match status" value="1"/>
</dbReference>
<keyword evidence="3" id="KW-0309">Germination</keyword>
<dbReference type="InterPro" id="IPR057336">
    <property type="entry name" value="GerAC_N"/>
</dbReference>
<evidence type="ECO:0000256" key="8">
    <source>
        <dbReference type="SAM" id="MobiDB-lite"/>
    </source>
</evidence>
<feature type="signal peptide" evidence="9">
    <location>
        <begin position="1"/>
        <end position="25"/>
    </location>
</feature>
<organism evidence="12 13">
    <name type="scientific">Paenibacillus faecis</name>
    <dbReference type="NCBI Taxonomy" id="862114"/>
    <lineage>
        <taxon>Bacteria</taxon>
        <taxon>Bacillati</taxon>
        <taxon>Bacillota</taxon>
        <taxon>Bacilli</taxon>
        <taxon>Bacillales</taxon>
        <taxon>Paenibacillaceae</taxon>
        <taxon>Paenibacillus</taxon>
    </lineage>
</organism>
<gene>
    <name evidence="12" type="ORF">FRY98_01800</name>
</gene>
<keyword evidence="7" id="KW-0449">Lipoprotein</keyword>
<evidence type="ECO:0000256" key="7">
    <source>
        <dbReference type="ARBA" id="ARBA00023288"/>
    </source>
</evidence>
<evidence type="ECO:0000259" key="11">
    <source>
        <dbReference type="Pfam" id="PF25198"/>
    </source>
</evidence>
<dbReference type="Pfam" id="PF05504">
    <property type="entry name" value="Spore_GerAC"/>
    <property type="match status" value="1"/>
</dbReference>
<dbReference type="Gene3D" id="3.30.300.210">
    <property type="entry name" value="Nutrient germinant receptor protein C, domain 3"/>
    <property type="match status" value="1"/>
</dbReference>
<feature type="chain" id="PRO_5038392169" evidence="9">
    <location>
        <begin position="26"/>
        <end position="398"/>
    </location>
</feature>
<feature type="compositionally biased region" description="Polar residues" evidence="8">
    <location>
        <begin position="72"/>
        <end position="86"/>
    </location>
</feature>
<evidence type="ECO:0000256" key="3">
    <source>
        <dbReference type="ARBA" id="ARBA00022544"/>
    </source>
</evidence>
<dbReference type="InterPro" id="IPR046953">
    <property type="entry name" value="Spore_GerAC-like_C"/>
</dbReference>
<accession>A0A5D0D011</accession>
<comment type="caution">
    <text evidence="12">The sequence shown here is derived from an EMBL/GenBank/DDBJ whole genome shotgun (WGS) entry which is preliminary data.</text>
</comment>
<evidence type="ECO:0000256" key="1">
    <source>
        <dbReference type="ARBA" id="ARBA00004635"/>
    </source>
</evidence>
<keyword evidence="13" id="KW-1185">Reference proteome</keyword>
<evidence type="ECO:0000256" key="4">
    <source>
        <dbReference type="ARBA" id="ARBA00022729"/>
    </source>
</evidence>
<dbReference type="EMBL" id="VSDO01000001">
    <property type="protein sequence ID" value="TYA14447.1"/>
    <property type="molecule type" value="Genomic_DNA"/>
</dbReference>
<dbReference type="GO" id="GO:0009847">
    <property type="term" value="P:spore germination"/>
    <property type="evidence" value="ECO:0007669"/>
    <property type="project" value="InterPro"/>
</dbReference>
<evidence type="ECO:0000259" key="10">
    <source>
        <dbReference type="Pfam" id="PF05504"/>
    </source>
</evidence>
<evidence type="ECO:0000256" key="5">
    <source>
        <dbReference type="ARBA" id="ARBA00023136"/>
    </source>
</evidence>
<feature type="domain" description="Spore germination GerAC-like C-terminal" evidence="10">
    <location>
        <begin position="227"/>
        <end position="394"/>
    </location>
</feature>
<dbReference type="AlphaFoldDB" id="A0A5D0D011"/>
<dbReference type="NCBIfam" id="TIGR02887">
    <property type="entry name" value="spore_ger_x_C"/>
    <property type="match status" value="1"/>
</dbReference>
<evidence type="ECO:0000313" key="13">
    <source>
        <dbReference type="Proteomes" id="UP000325218"/>
    </source>
</evidence>
<feature type="region of interest" description="Disordered" evidence="8">
    <location>
        <begin position="72"/>
        <end position="91"/>
    </location>
</feature>
<keyword evidence="6" id="KW-0564">Palmitate</keyword>
<dbReference type="Pfam" id="PF25198">
    <property type="entry name" value="Spore_GerAC_N"/>
    <property type="match status" value="1"/>
</dbReference>
<proteinExistence type="inferred from homology"/>
<keyword evidence="5" id="KW-0472">Membrane</keyword>
<name>A0A5D0D011_9BACL</name>
<evidence type="ECO:0000313" key="12">
    <source>
        <dbReference type="EMBL" id="TYA14447.1"/>
    </source>
</evidence>
<sequence length="398" mass="44998">MFKRSMRRCCLLIAAMALISGCWSSKEIEDLSMYAGLALDVGDPTPLERELERKGATYDKKNQITATIQIVPAHSSSSNQGDSSTKGKVPEFLNTTETGDSLFEIMRTYSTRRERAVIGHHLKTIVVSNRLLQKRGIDSIMDFVLRDNDIRPSCVVFVTEGRALDTFAKNASGTVPAQQLRDFLRNRFRTNRIMEGVNLTRLDALMRTRQSFVLQNVVAAKGELELSGAGVIKGASGKWIGSLSQTDVESISWIRGDGGGGAIKTYDWRGEPIVYEIESMKSKQKAKITGDDISFHVEIKSEGRFIENWDIREDPSKPKYMEKAEQLFEERLNAMLREFMRKIQTQYKVEVAGFGESLRIQSPKTWKKVKDRWDEVFSEVPVTFDIDLHITDFGSSTK</sequence>
<dbReference type="RefSeq" id="WP_148450016.1">
    <property type="nucleotide sequence ID" value="NZ_VSDO01000001.1"/>
</dbReference>
<dbReference type="InterPro" id="IPR008844">
    <property type="entry name" value="Spore_GerAC-like"/>
</dbReference>
<keyword evidence="4 9" id="KW-0732">Signal</keyword>
<reference evidence="12 13" key="1">
    <citation type="submission" date="2019-08" db="EMBL/GenBank/DDBJ databases">
        <title>Genome sequencing of Paenibacillus faecis DSM 23593(T).</title>
        <authorList>
            <person name="Kook J.-K."/>
            <person name="Park S.-N."/>
            <person name="Lim Y.K."/>
        </authorList>
    </citation>
    <scope>NUCLEOTIDE SEQUENCE [LARGE SCALE GENOMIC DNA]</scope>
    <source>
        <strain evidence="12 13">DSM 23593</strain>
    </source>
</reference>
<dbReference type="PANTHER" id="PTHR35789">
    <property type="entry name" value="SPORE GERMINATION PROTEIN B3"/>
    <property type="match status" value="1"/>
</dbReference>
<dbReference type="Proteomes" id="UP000325218">
    <property type="component" value="Unassembled WGS sequence"/>
</dbReference>
<protein>
    <submittedName>
        <fullName evidence="12">Ger(X)C family spore germination protein</fullName>
    </submittedName>
</protein>
<comment type="subcellular location">
    <subcellularLocation>
        <location evidence="1">Membrane</location>
        <topology evidence="1">Lipid-anchor</topology>
    </subcellularLocation>
</comment>
<evidence type="ECO:0000256" key="6">
    <source>
        <dbReference type="ARBA" id="ARBA00023139"/>
    </source>
</evidence>
<comment type="similarity">
    <text evidence="2">Belongs to the GerABKC lipoprotein family.</text>
</comment>
<feature type="domain" description="Spore germination protein N-terminal" evidence="11">
    <location>
        <begin position="25"/>
        <end position="214"/>
    </location>
</feature>
<evidence type="ECO:0000256" key="9">
    <source>
        <dbReference type="SAM" id="SignalP"/>
    </source>
</evidence>
<dbReference type="InterPro" id="IPR038501">
    <property type="entry name" value="Spore_GerAC_C_sf"/>
</dbReference>